<name>A0ABT7L0M8_9BACI</name>
<dbReference type="InterPro" id="IPR058637">
    <property type="entry name" value="YknX-like_C"/>
</dbReference>
<dbReference type="Gene3D" id="2.40.50.100">
    <property type="match status" value="1"/>
</dbReference>
<dbReference type="InterPro" id="IPR000089">
    <property type="entry name" value="Biotin_lipoyl"/>
</dbReference>
<dbReference type="SUPFAM" id="SSF111369">
    <property type="entry name" value="HlyD-like secretion proteins"/>
    <property type="match status" value="1"/>
</dbReference>
<dbReference type="Pfam" id="PF25989">
    <property type="entry name" value="YknX_C"/>
    <property type="match status" value="1"/>
</dbReference>
<feature type="domain" description="YknX-like C-terminal permuted SH3-like" evidence="4">
    <location>
        <begin position="217"/>
        <end position="282"/>
    </location>
</feature>
<keyword evidence="6" id="KW-1185">Reference proteome</keyword>
<keyword evidence="2" id="KW-0732">Signal</keyword>
<comment type="similarity">
    <text evidence="1">Belongs to the membrane fusion protein (MFP) (TC 8.A.1) family.</text>
</comment>
<dbReference type="Proteomes" id="UP001235343">
    <property type="component" value="Unassembled WGS sequence"/>
</dbReference>
<evidence type="ECO:0000313" key="5">
    <source>
        <dbReference type="EMBL" id="MDL4838879.1"/>
    </source>
</evidence>
<organism evidence="5 6">
    <name type="scientific">Aquibacillus rhizosphaerae</name>
    <dbReference type="NCBI Taxonomy" id="3051431"/>
    <lineage>
        <taxon>Bacteria</taxon>
        <taxon>Bacillati</taxon>
        <taxon>Bacillota</taxon>
        <taxon>Bacilli</taxon>
        <taxon>Bacillales</taxon>
        <taxon>Bacillaceae</taxon>
        <taxon>Aquibacillus</taxon>
    </lineage>
</organism>
<feature type="chain" id="PRO_5047531681" evidence="2">
    <location>
        <begin position="20"/>
        <end position="288"/>
    </location>
</feature>
<accession>A0ABT7L0M8</accession>
<dbReference type="Gene3D" id="2.40.30.170">
    <property type="match status" value="1"/>
</dbReference>
<sequence>MKKILLPMLLLMLLLVACTEEDTQTEETEERVTPVEVDEVTVDNLVIEKTFYGRTSPNATTPVMPPSAGEIDSLEVSNGDQVEEEEVIATFISAEGLGTIDIEAPADGQITSLDVKEGGMLTGSDPMAMIVDLDTIQIQVNITADNLQLFNDHDEATVTFSAIDLETTATIDYVSSVAGETGLYAVELSVDNEDTNIKPGMTAMVDLPENVVEDTLLIPTTALVEEGDESFVYVVKDDVAEKIAVTVVESQTNQTAIEGEISEGDTVVTNGQLTLTDGNQVDIMKEEN</sequence>
<evidence type="ECO:0000259" key="4">
    <source>
        <dbReference type="Pfam" id="PF25989"/>
    </source>
</evidence>
<dbReference type="InterPro" id="IPR006143">
    <property type="entry name" value="RND_pump_MFP"/>
</dbReference>
<feature type="domain" description="Lipoyl-binding" evidence="3">
    <location>
        <begin position="66"/>
        <end position="130"/>
    </location>
</feature>
<dbReference type="Pfam" id="PF00364">
    <property type="entry name" value="Biotin_lipoyl"/>
    <property type="match status" value="1"/>
</dbReference>
<dbReference type="PROSITE" id="PS51257">
    <property type="entry name" value="PROKAR_LIPOPROTEIN"/>
    <property type="match status" value="1"/>
</dbReference>
<protein>
    <submittedName>
        <fullName evidence="5">Efflux RND transporter periplasmic adaptor subunit</fullName>
    </submittedName>
</protein>
<evidence type="ECO:0000256" key="2">
    <source>
        <dbReference type="SAM" id="SignalP"/>
    </source>
</evidence>
<dbReference type="RefSeq" id="WP_285929639.1">
    <property type="nucleotide sequence ID" value="NZ_JASTZU010000001.1"/>
</dbReference>
<evidence type="ECO:0000256" key="1">
    <source>
        <dbReference type="ARBA" id="ARBA00009477"/>
    </source>
</evidence>
<dbReference type="Gene3D" id="2.40.420.20">
    <property type="match status" value="1"/>
</dbReference>
<comment type="caution">
    <text evidence="5">The sequence shown here is derived from an EMBL/GenBank/DDBJ whole genome shotgun (WGS) entry which is preliminary data.</text>
</comment>
<dbReference type="PANTHER" id="PTHR30469">
    <property type="entry name" value="MULTIDRUG RESISTANCE PROTEIN MDTA"/>
    <property type="match status" value="1"/>
</dbReference>
<proteinExistence type="inferred from homology"/>
<feature type="signal peptide" evidence="2">
    <location>
        <begin position="1"/>
        <end position="19"/>
    </location>
</feature>
<reference evidence="5 6" key="1">
    <citation type="submission" date="2023-06" db="EMBL/GenBank/DDBJ databases">
        <title>Aquibacillus rhizosphaerae LR5S19.</title>
        <authorList>
            <person name="Sun J.-Q."/>
        </authorList>
    </citation>
    <scope>NUCLEOTIDE SEQUENCE [LARGE SCALE GENOMIC DNA]</scope>
    <source>
        <strain evidence="5 6">LR5S19</strain>
    </source>
</reference>
<dbReference type="NCBIfam" id="TIGR01730">
    <property type="entry name" value="RND_mfp"/>
    <property type="match status" value="1"/>
</dbReference>
<evidence type="ECO:0000313" key="6">
    <source>
        <dbReference type="Proteomes" id="UP001235343"/>
    </source>
</evidence>
<evidence type="ECO:0000259" key="3">
    <source>
        <dbReference type="Pfam" id="PF00364"/>
    </source>
</evidence>
<dbReference type="EMBL" id="JASTZU010000001">
    <property type="protein sequence ID" value="MDL4838879.1"/>
    <property type="molecule type" value="Genomic_DNA"/>
</dbReference>
<gene>
    <name evidence="5" type="ORF">QQS35_00125</name>
</gene>